<dbReference type="PROSITE" id="PS50109">
    <property type="entry name" value="HIS_KIN"/>
    <property type="match status" value="1"/>
</dbReference>
<dbReference type="Gene3D" id="3.30.565.10">
    <property type="entry name" value="Histidine kinase-like ATPase, C-terminal domain"/>
    <property type="match status" value="2"/>
</dbReference>
<comment type="catalytic activity">
    <reaction evidence="1">
        <text>ATP + protein L-histidine = ADP + protein N-phospho-L-histidine.</text>
        <dbReference type="EC" id="2.7.13.3"/>
    </reaction>
</comment>
<accession>A0ABQ1Y3I6</accession>
<dbReference type="Pfam" id="PF13589">
    <property type="entry name" value="HATPase_c_3"/>
    <property type="match status" value="1"/>
</dbReference>
<name>A0ABQ1Y3I6_9BACL</name>
<dbReference type="SUPFAM" id="SSF55874">
    <property type="entry name" value="ATPase domain of HSP90 chaperone/DNA topoisomerase II/histidine kinase"/>
    <property type="match status" value="2"/>
</dbReference>
<dbReference type="PANTHER" id="PTHR43065:SF10">
    <property type="entry name" value="PEROXIDE STRESS-ACTIVATED HISTIDINE KINASE MAK3"/>
    <property type="match status" value="1"/>
</dbReference>
<keyword evidence="6 10" id="KW-0418">Kinase</keyword>
<proteinExistence type="predicted"/>
<evidence type="ECO:0000256" key="6">
    <source>
        <dbReference type="ARBA" id="ARBA00022777"/>
    </source>
</evidence>
<dbReference type="PRINTS" id="PR00344">
    <property type="entry name" value="BCTRLSENSOR"/>
</dbReference>
<keyword evidence="8" id="KW-0902">Two-component regulatory system</keyword>
<evidence type="ECO:0000256" key="7">
    <source>
        <dbReference type="ARBA" id="ARBA00022840"/>
    </source>
</evidence>
<evidence type="ECO:0000256" key="8">
    <source>
        <dbReference type="ARBA" id="ARBA00023012"/>
    </source>
</evidence>
<dbReference type="EMBL" id="BMFT01000001">
    <property type="protein sequence ID" value="GGH11313.1"/>
    <property type="molecule type" value="Genomic_DNA"/>
</dbReference>
<dbReference type="Proteomes" id="UP000659344">
    <property type="component" value="Unassembled WGS sequence"/>
</dbReference>
<evidence type="ECO:0000259" key="9">
    <source>
        <dbReference type="PROSITE" id="PS50109"/>
    </source>
</evidence>
<comment type="caution">
    <text evidence="10">The sequence shown here is derived from an EMBL/GenBank/DDBJ whole genome shotgun (WGS) entry which is preliminary data.</text>
</comment>
<evidence type="ECO:0000256" key="5">
    <source>
        <dbReference type="ARBA" id="ARBA00022741"/>
    </source>
</evidence>
<dbReference type="InterPro" id="IPR004358">
    <property type="entry name" value="Sig_transdc_His_kin-like_C"/>
</dbReference>
<evidence type="ECO:0000256" key="1">
    <source>
        <dbReference type="ARBA" id="ARBA00000085"/>
    </source>
</evidence>
<dbReference type="InterPro" id="IPR005467">
    <property type="entry name" value="His_kinase_dom"/>
</dbReference>
<reference evidence="11" key="1">
    <citation type="journal article" date="2019" name="Int. J. Syst. Evol. Microbiol.">
        <title>The Global Catalogue of Microorganisms (GCM) 10K type strain sequencing project: providing services to taxonomists for standard genome sequencing and annotation.</title>
        <authorList>
            <consortium name="The Broad Institute Genomics Platform"/>
            <consortium name="The Broad Institute Genome Sequencing Center for Infectious Disease"/>
            <person name="Wu L."/>
            <person name="Ma J."/>
        </authorList>
    </citation>
    <scope>NUCLEOTIDE SEQUENCE [LARGE SCALE GENOMIC DNA]</scope>
    <source>
        <strain evidence="11">CGMCC 1.12769</strain>
    </source>
</reference>
<keyword evidence="11" id="KW-1185">Reference proteome</keyword>
<sequence length="710" mass="81904">MAVLNFRTSAKVESLVGRELITNNIIAIFELVKNSYDAGATKVEIKLVNFLPYQEKGIITNERSYIEVIDNGKGMTFEEINQNWMELGTSYKEKNREVRMRQHELDKVAKRMVNGEKGIGRFGVDKIGAYLIMESVDQKLTDKTIVYFDWGKFDDRSKLIEEVPCEYEQMNVDTNDTSGLKLKIKNLRDCWYGSDIKKLVRSLKKFLSPMPFEQDEFRVYLTQVYDIDGENIENTEEIINDSFDYLNTSITAEIDINGYMTYSIYDNGNIAKKESFFLYPRGSSFGSVSAEIFYLDPNDKRVFSTKMGMRTSDYGNIKIFRDNFRVMPYGEANNDWLEIDKVHAQGIFRSFGTRDLIGHVIISHNPVHKNYVLKEATDRVGLIEDVVEFEDLKSFIWTLINILKDYIFNRIKNEAKETTELLKNETKGLRNEASNIFSSYKEFVKLEDIPETYKARFQELEQETKEFVKKVDVLEKATDVIDKKIKTFSQMTSKEGILYEMLHTIKNKLTVIDSQIRGFELDLEELGLDLSTRELQTAFEDIYKLVEGSLDKVNASKLKKTVTPVNNILRSVINSHTSILREEDITCILNIDNSENININCVEDSLKVVFENLFSNSIKALNERLNKTIEITTQVVEDFIEVYFSDSGIGIPQDKIRFIFSLWSSNTNGTGIGLATSKDIIEDHDGEMLYTEIENGDFSTTFLIRIPIYN</sequence>
<keyword evidence="7" id="KW-0067">ATP-binding</keyword>
<evidence type="ECO:0000313" key="10">
    <source>
        <dbReference type="EMBL" id="GGH11313.1"/>
    </source>
</evidence>
<dbReference type="InterPro" id="IPR003594">
    <property type="entry name" value="HATPase_dom"/>
</dbReference>
<dbReference type="GO" id="GO:0016301">
    <property type="term" value="F:kinase activity"/>
    <property type="evidence" value="ECO:0007669"/>
    <property type="project" value="UniProtKB-KW"/>
</dbReference>
<organism evidence="10 11">
    <name type="scientific">Paenibacillus segetis</name>
    <dbReference type="NCBI Taxonomy" id="1325360"/>
    <lineage>
        <taxon>Bacteria</taxon>
        <taxon>Bacillati</taxon>
        <taxon>Bacillota</taxon>
        <taxon>Bacilli</taxon>
        <taxon>Bacillales</taxon>
        <taxon>Paenibacillaceae</taxon>
        <taxon>Paenibacillus</taxon>
    </lineage>
</organism>
<evidence type="ECO:0000256" key="3">
    <source>
        <dbReference type="ARBA" id="ARBA00022553"/>
    </source>
</evidence>
<feature type="domain" description="Histidine kinase" evidence="9">
    <location>
        <begin position="500"/>
        <end position="710"/>
    </location>
</feature>
<evidence type="ECO:0000313" key="11">
    <source>
        <dbReference type="Proteomes" id="UP000659344"/>
    </source>
</evidence>
<evidence type="ECO:0000256" key="4">
    <source>
        <dbReference type="ARBA" id="ARBA00022679"/>
    </source>
</evidence>
<keyword evidence="5" id="KW-0547">Nucleotide-binding</keyword>
<dbReference type="RefSeq" id="WP_188535135.1">
    <property type="nucleotide sequence ID" value="NZ_BMFT01000001.1"/>
</dbReference>
<keyword evidence="3" id="KW-0597">Phosphoprotein</keyword>
<keyword evidence="4" id="KW-0808">Transferase</keyword>
<gene>
    <name evidence="10" type="ORF">GCM10008013_03030</name>
</gene>
<evidence type="ECO:0000256" key="2">
    <source>
        <dbReference type="ARBA" id="ARBA00012438"/>
    </source>
</evidence>
<dbReference type="InterPro" id="IPR036890">
    <property type="entry name" value="HATPase_C_sf"/>
</dbReference>
<dbReference type="Pfam" id="PF02518">
    <property type="entry name" value="HATPase_c"/>
    <property type="match status" value="1"/>
</dbReference>
<dbReference type="EC" id="2.7.13.3" evidence="2"/>
<protein>
    <recommendedName>
        <fullName evidence="2">histidine kinase</fullName>
        <ecNumber evidence="2">2.7.13.3</ecNumber>
    </recommendedName>
</protein>
<dbReference type="PANTHER" id="PTHR43065">
    <property type="entry name" value="SENSOR HISTIDINE KINASE"/>
    <property type="match status" value="1"/>
</dbReference>
<dbReference type="SMART" id="SM00387">
    <property type="entry name" value="HATPase_c"/>
    <property type="match status" value="1"/>
</dbReference>